<name>A0A1H0VV68_9PSEU</name>
<protein>
    <recommendedName>
        <fullName evidence="3">Sporulation protein YtfJ (Spore_YtfJ)</fullName>
    </recommendedName>
</protein>
<dbReference type="RefSeq" id="WP_091383310.1">
    <property type="nucleotide sequence ID" value="NZ_FNDV01000004.1"/>
</dbReference>
<dbReference type="OrthoDB" id="3830295at2"/>
<organism evidence="1 2">
    <name type="scientific">Actinokineospora alba</name>
    <dbReference type="NCBI Taxonomy" id="504798"/>
    <lineage>
        <taxon>Bacteria</taxon>
        <taxon>Bacillati</taxon>
        <taxon>Actinomycetota</taxon>
        <taxon>Actinomycetes</taxon>
        <taxon>Pseudonocardiales</taxon>
        <taxon>Pseudonocardiaceae</taxon>
        <taxon>Actinokineospora</taxon>
    </lineage>
</organism>
<evidence type="ECO:0000313" key="1">
    <source>
        <dbReference type="EMBL" id="SDP82141.1"/>
    </source>
</evidence>
<proteinExistence type="predicted"/>
<evidence type="ECO:0008006" key="3">
    <source>
        <dbReference type="Google" id="ProtNLM"/>
    </source>
</evidence>
<evidence type="ECO:0000313" key="2">
    <source>
        <dbReference type="Proteomes" id="UP000199651"/>
    </source>
</evidence>
<dbReference type="Proteomes" id="UP000199651">
    <property type="component" value="Unassembled WGS sequence"/>
</dbReference>
<reference evidence="2" key="1">
    <citation type="submission" date="2016-10" db="EMBL/GenBank/DDBJ databases">
        <authorList>
            <person name="Varghese N."/>
            <person name="Submissions S."/>
        </authorList>
    </citation>
    <scope>NUCLEOTIDE SEQUENCE [LARGE SCALE GENOMIC DNA]</scope>
    <source>
        <strain evidence="2">IBRC-M 10655</strain>
    </source>
</reference>
<sequence>MTYLDAFRLAKGALSARTVYSEPCERDGVTVIAAATIHGGGGGGSGMGMVTEGAGFGVVARPAGAFVIRGSSVRWRPAIDVNRLIGTVGAVVVAVLITRR</sequence>
<gene>
    <name evidence="1" type="ORF">SAMN05192558_115139</name>
</gene>
<dbReference type="STRING" id="504798.SAMN05421871_104490"/>
<dbReference type="EMBL" id="FNJB01000015">
    <property type="protein sequence ID" value="SDP82141.1"/>
    <property type="molecule type" value="Genomic_DNA"/>
</dbReference>
<dbReference type="AlphaFoldDB" id="A0A1H0VV68"/>
<keyword evidence="2" id="KW-1185">Reference proteome</keyword>
<accession>A0A1H0VV68</accession>